<feature type="domain" description="Carrier" evidence="7">
    <location>
        <begin position="5607"/>
        <end position="5689"/>
    </location>
</feature>
<feature type="active site" description="Proton donor; for dehydratase activity" evidence="5">
    <location>
        <position position="2071"/>
    </location>
</feature>
<reference evidence="11" key="1">
    <citation type="journal article" date="2019" name="Int. J. Syst. Evol. Microbiol.">
        <title>The Global Catalogue of Microorganisms (GCM) 10K type strain sequencing project: providing services to taxonomists for standard genome sequencing and annotation.</title>
        <authorList>
            <consortium name="The Broad Institute Genomics Platform"/>
            <consortium name="The Broad Institute Genome Sequencing Center for Infectious Disease"/>
            <person name="Wu L."/>
            <person name="Ma J."/>
        </authorList>
    </citation>
    <scope>NUCLEOTIDE SEQUENCE [LARGE SCALE GENOMIC DNA]</scope>
    <source>
        <strain evidence="11">CGMCC 4.7152</strain>
    </source>
</reference>
<dbReference type="InterPro" id="IPR032821">
    <property type="entry name" value="PKS_assoc"/>
</dbReference>
<dbReference type="Pfam" id="PF21089">
    <property type="entry name" value="PKS_DH_N"/>
    <property type="match status" value="1"/>
</dbReference>
<dbReference type="PANTHER" id="PTHR43775">
    <property type="entry name" value="FATTY ACID SYNTHASE"/>
    <property type="match status" value="1"/>
</dbReference>
<dbReference type="PROSITE" id="PS52004">
    <property type="entry name" value="KS3_2"/>
    <property type="match status" value="4"/>
</dbReference>
<dbReference type="CDD" id="cd08952">
    <property type="entry name" value="KR_1_SDR_x"/>
    <property type="match status" value="2"/>
</dbReference>
<accession>A0ABV9WK95</accession>
<dbReference type="InterPro" id="IPR014043">
    <property type="entry name" value="Acyl_transferase_dom"/>
</dbReference>
<dbReference type="Pfam" id="PF14765">
    <property type="entry name" value="PS-DH"/>
    <property type="match status" value="1"/>
</dbReference>
<dbReference type="SUPFAM" id="SSF51735">
    <property type="entry name" value="NAD(P)-binding Rossmann-fold domains"/>
    <property type="match status" value="6"/>
</dbReference>
<feature type="domain" description="Carrier" evidence="7">
    <location>
        <begin position="4126"/>
        <end position="4201"/>
    </location>
</feature>
<dbReference type="InterPro" id="IPR016035">
    <property type="entry name" value="Acyl_Trfase/lysoPLipase"/>
</dbReference>
<dbReference type="InterPro" id="IPR036291">
    <property type="entry name" value="NAD(P)-bd_dom_sf"/>
</dbReference>
<dbReference type="SUPFAM" id="SSF52151">
    <property type="entry name" value="FabD/lysophospholipase-like"/>
    <property type="match status" value="4"/>
</dbReference>
<dbReference type="SUPFAM" id="SSF53901">
    <property type="entry name" value="Thiolase-like"/>
    <property type="match status" value="4"/>
</dbReference>
<organism evidence="10 11">
    <name type="scientific">Dactylosporangium cerinum</name>
    <dbReference type="NCBI Taxonomy" id="1434730"/>
    <lineage>
        <taxon>Bacteria</taxon>
        <taxon>Bacillati</taxon>
        <taxon>Actinomycetota</taxon>
        <taxon>Actinomycetes</taxon>
        <taxon>Micromonosporales</taxon>
        <taxon>Micromonosporaceae</taxon>
        <taxon>Dactylosporangium</taxon>
    </lineage>
</organism>
<dbReference type="InterPro" id="IPR055123">
    <property type="entry name" value="SpnB-like_Rossmann"/>
</dbReference>
<dbReference type="Gene3D" id="6.10.140.1830">
    <property type="match status" value="2"/>
</dbReference>
<dbReference type="SMART" id="SM00825">
    <property type="entry name" value="PKS_KS"/>
    <property type="match status" value="4"/>
</dbReference>
<dbReference type="Pfam" id="PF22953">
    <property type="entry name" value="SpnB_Rossmann"/>
    <property type="match status" value="1"/>
</dbReference>
<dbReference type="Pfam" id="PF00109">
    <property type="entry name" value="ketoacyl-synt"/>
    <property type="match status" value="4"/>
</dbReference>
<keyword evidence="3" id="KW-0808">Transferase</keyword>
<dbReference type="InterPro" id="IPR014031">
    <property type="entry name" value="Ketoacyl_synth_C"/>
</dbReference>
<dbReference type="PANTHER" id="PTHR43775:SF51">
    <property type="entry name" value="INACTIVE PHENOLPHTHIOCEROL SYNTHESIS POLYKETIDE SYNTHASE TYPE I PKS1-RELATED"/>
    <property type="match status" value="1"/>
</dbReference>
<comment type="caution">
    <text evidence="10">The sequence shown here is derived from an EMBL/GenBank/DDBJ whole genome shotgun (WGS) entry which is preliminary data.</text>
</comment>
<evidence type="ECO:0000259" key="9">
    <source>
        <dbReference type="PROSITE" id="PS52019"/>
    </source>
</evidence>
<dbReference type="SMART" id="SM00826">
    <property type="entry name" value="PKS_DH"/>
    <property type="match status" value="1"/>
</dbReference>
<dbReference type="InterPro" id="IPR014030">
    <property type="entry name" value="Ketoacyl_synth_N"/>
</dbReference>
<feature type="domain" description="Ketosynthase family 3 (KS3)" evidence="8">
    <location>
        <begin position="1012"/>
        <end position="1431"/>
    </location>
</feature>
<dbReference type="InterPro" id="IPR049900">
    <property type="entry name" value="PKS_mFAS_DH"/>
</dbReference>
<evidence type="ECO:0000259" key="7">
    <source>
        <dbReference type="PROSITE" id="PS50075"/>
    </source>
</evidence>
<feature type="domain" description="Ketosynthase family 3 (KS3)" evidence="8">
    <location>
        <begin position="4219"/>
        <end position="4634"/>
    </location>
</feature>
<name>A0ABV9WK95_9ACTN</name>
<dbReference type="InterPro" id="IPR018201">
    <property type="entry name" value="Ketoacyl_synth_AS"/>
</dbReference>
<evidence type="ECO:0000313" key="11">
    <source>
        <dbReference type="Proteomes" id="UP001595912"/>
    </source>
</evidence>
<feature type="region of interest" description="Disordered" evidence="6">
    <location>
        <begin position="883"/>
        <end position="902"/>
    </location>
</feature>
<keyword evidence="4" id="KW-0012">Acyltransferase</keyword>
<dbReference type="PROSITE" id="PS00012">
    <property type="entry name" value="PHOSPHOPANTETHEINE"/>
    <property type="match status" value="3"/>
</dbReference>
<evidence type="ECO:0000256" key="3">
    <source>
        <dbReference type="ARBA" id="ARBA00022679"/>
    </source>
</evidence>
<protein>
    <submittedName>
        <fullName evidence="10">Type I polyketide synthase</fullName>
    </submittedName>
</protein>
<feature type="domain" description="Ketosynthase family 3 (KS3)" evidence="8">
    <location>
        <begin position="8"/>
        <end position="421"/>
    </location>
</feature>
<dbReference type="SMART" id="SM00823">
    <property type="entry name" value="PKS_PP"/>
    <property type="match status" value="4"/>
</dbReference>
<dbReference type="Pfam" id="PF02801">
    <property type="entry name" value="Ketoacyl-synt_C"/>
    <property type="match status" value="4"/>
</dbReference>
<dbReference type="SUPFAM" id="SSF55048">
    <property type="entry name" value="Probable ACP-binding domain of malonyl-CoA ACP transacylase"/>
    <property type="match status" value="4"/>
</dbReference>
<dbReference type="Pfam" id="PF08659">
    <property type="entry name" value="KR"/>
    <property type="match status" value="3"/>
</dbReference>
<dbReference type="Gene3D" id="3.30.70.3290">
    <property type="match status" value="4"/>
</dbReference>
<dbReference type="InterPro" id="IPR001227">
    <property type="entry name" value="Ac_transferase_dom_sf"/>
</dbReference>
<dbReference type="InterPro" id="IPR006162">
    <property type="entry name" value="Ppantetheine_attach_site"/>
</dbReference>
<feature type="region of interest" description="N-terminal hotdog fold" evidence="5">
    <location>
        <begin position="1882"/>
        <end position="1998"/>
    </location>
</feature>
<keyword evidence="2" id="KW-0597">Phosphoprotein</keyword>
<dbReference type="Gene3D" id="3.10.129.110">
    <property type="entry name" value="Polyketide synthase dehydratase"/>
    <property type="match status" value="1"/>
</dbReference>
<proteinExistence type="predicted"/>
<dbReference type="Pfam" id="PF18369">
    <property type="entry name" value="PKS_DE"/>
    <property type="match status" value="2"/>
</dbReference>
<evidence type="ECO:0000256" key="2">
    <source>
        <dbReference type="ARBA" id="ARBA00022553"/>
    </source>
</evidence>
<sequence length="5772" mass="599967">MSAVRVDTDTVAVVGMACRLPGAASPADFWRLVRDGVDAVREAPADRWPLDTDRPQGGYLDQVDRFDPAFFDIGPREAAAMDPQQRLILELSWEALEHAGVLPQRLRDSATAVFVGAMAGDYATVAQRGAGAPIGRHTVTGLNRGIIANRVSYALGLRGPSVTVDAGQASSLVAVHLACDSLRSGQADTALAAGVHLNLAPESTLGMEAFGALSPDGRCRTFDADANGIVRGEGGVVVVLKTLARALADGDHVYCVIRGSAVNHDGGGASLTTPVADAQQDVLRTAYAQAAVAPDEVQYVELHGTGTALGDPIEAAALGAVLGGHPSGRGALAVGSVKTNIGHLEGAAGLAGLLKTVLAIAHRRIPPSLHFRTPNPRIDLDGLGLRVQTELTRWPHDDRPLVAGVSAFGMGGTNCHVVLAEPPAAAPPDTSAGTFAVVPWVLSARSEPALREQARRIHAFAADTPDVPAADVAHALATTRAAFEHRAVVLGPDRAALLDGLAALAEDRPSPAVVTGTARTGRTAFVFSGEGAQWPGMALELLETSPVFAAEIDACDRALRPYVDWSLTEVLRDPGTTPLLDRVDVIQPVLFAVRVALTALWRAHGIEPQAVVGSSQGEVAAAYIAGGLSLDDATRVIALRSRIGAVLVGHGGMATVALERTAVEELLEPWRGRVTVAAVNGPGATVVAGDTDAVAEFVEHCVGAGHQARPIRTKYASHCAHVDQVRDELLAALAGISPRTGTIPFYSTVHERWVDTAELDADYWFQNFRRPVEFESAVRGLLADGYRFFVEPSPHPLLTQSIRDIVEDSTGPGGEPVDAVASGTLRRDDGGLTRFLTSLAELATAGAEATWTAALDGHRPRRVELPTYPFQRTAFWLKGTDDARGRRVGDEPDAAPDPAEAGPRATLTQLLAEVPEEQHHRVVLDLVRSHAAAILGHATPDAVDPRRTFREHGFDSLTAVDLRNRLVRATGLRLPRTLAFDQPTPQRLARHLLAEATGTPGPAATATAGASAEPVAIVGMGCRYAGGVRSPEDLWRLLVDEGDAVTGFPTDRGWDLDGLPGAGPLTAGAFLHDAAEFDAAFFGISPREALAMEPQQRVLLETAWETLERAGVDPLSLRGSDTGVFVGAMAQEYGPRLHEAPETVEGHVLTGTTTSVASGRIAYTLGLEGPAVTVDTACSSSLVALHLAVQSLRAGECGLALAGGVTVMSTPGIFVEFSKQRGLAADGRCKAFAESADGTGWGEGAGLLLLERLSDARRNGHRVLAVVRGSAVNQDGASNGLTAPNGPSQQRVIRQALAGAGLAPSDVDAVEAHGTGTRLGDPIEAQALLATYGQDRPADRPLWLGSVKSNIGHTQAAAGVAGVIKMVLAMRADLLPRTLHVDAPSSYIDWSAGAVRLLSEARSWPETGRPRRAGVSSFGISGTNAHVLLEAVPADEPGAPAPFPGPVPFSLAAKTAEGLTGQAERLRMFVTTNPGLEPAAVGAALVTGRAALDHRAVVLAADLTGLAEGLAALERDAADPGVVRGTATDGRLAFLFTGAGAQRADMGHGLRERFPVFAEAYDAIYARFDALLDQPLRDADVHQIAYTQPAVFALEVAVCRLVESFGITPDYVVGHSIGELAAAHVAGVLSLDDAVKLVAARGTLMQALPAEGAMLAVEGTEADIRAALEPFAGRVDVAAINSPNSIVISGEAAAVEELAATFNDRKTTRLKISHASHSPLVEPMLEQFGAVAAGLTYAPPRIPIISTLTGQPVELHTADYWVRQVREAVRFADGVTWLETNGVNRFLEVGPAGVLTAMAQDCLEGEAVLAAALRKDRDEPTNLLHALATLHVNGVDVDWTALLPAGRQVELPTYPFRRDRHWPPVTATPGDLAALGLTAVTHPLLGAVVPLADGDGTVLTGRLSTGTHPWLADHRILDRILLPGTAFVELALHLGAVRELTIEAPLVVPDTGSIQLQVRVGPPDGTGDRPVRISSRLDGTDTWTRHATGLVTAGPAEPTFDLTTWPPAGAQPIDVDDVYPTVRAVGYGYGPVFQGLRRAWRLGHDILAEVALPETAHGDAERHALHPALLDAALHAAITGGFLTDPGRPALPFAWTGVSLHAVGATMLRVRLAPAGTDAVSLQLADGTGAPVATIDGLALRPVPERLLDAGAAAASESMFTVDWTPLPAGAAATPPGGLVVLGDPAVADRLGAAAVDDLSGVADGTATVLLPVTDPVAGLTGADTRVRATLDRVRLLAQEWLTGERFTEGRLVVVTSGAVPVDGPVSDPVGAAVWGLLRSAQTENPGRIVLVDVDGADASWPLVPGVAGWDEPALAVRGGVAVVPRLARATLDAAPAEPPAHGTVLITGGTGVLGGIVAEHLVRAHGVRHLVLTSRQGSTAPGAAELVARLSEAGASVEVVACDAADRAALAGVLAAVPAEVPLTGVVHAAGVLDDGVFGALTLDRLEGVLRPKVDAAVHLHELTKDMDLAWFVMFSSASATFGGAGQANYAAANAFLDGLVSYRRGAGLPGISLGWGLWAEASGMTAHLATRDVARIGGGLSTVDALTLFDAAMTAGHAHVVPNRIDVRGLRDRSGSAPVPALLRGLVPPPARRAATGTGASGSTGLTDRLIGVPTAQRQRILLDLVRTQAAAVFGYASADTIDAERSFKELGLDSLTAVELRNRLATVTGLRLPATLIFTYPSLTAVADFLLTQLVVQEETPPAPDVTAAAPTDEPIAIVGMSCRFPGGVGSPDDLWRLVADGIDGVSGFPTNRGWDIDAIYDADADRPGTTYAREGGFLYDADTFDAAFFGISPREALAMDPQQRLLLECAWEAFESAGVDPRTVRGTRTGVFAGLMYHDYAAIMNVDAVPDADGYLGVGAAGSVASGRIAYTFGLEGPAITVDTACSSSLVALHWAAEAIRRGECTMALAGGVTVMATPGIFIDFSRQRGLAPDGRCKSFAAGADGTGWSEGAGLLLLERLSDAQRLGHEVFAVIRGTAVNQDGASNGLTAPNGLAQQRVIGQALTSAGLRPSDVDAVEAHGTGTALGDPIEAEALLATYGQGRPADQPVWLGSLKSNIGHAQAAAGVGAVIKMAMAMRHGILPRTLHVDAPSPHVDWSSGAVQLLTEAQPWPETGRPRRAAVSSFGISGTNAHAVLEQAPPAPVPAAGAPAAGPVPWVLSARSGPALRGQAARLHAFAAARADVDPAVVGASLVHDRTILEHRAVVVADDWDGLLAGLTGLAADEPGPGTVRGTAGGGRLALLFTGQGAQRSDMGRGLYERFPVFADAYDAVCARFDLLLDVSLRDADVNQTVYTQASLFALEVALFRLVESFGLRPDFLLGHSIGELAAAHVAGVLSLDDAVALVAARGRLMQALPAGGAMLAVQATEAEVRTALEPFAGRVDVAAVNGPTSIVVSGDASVIDGLFRDRKTSRLTVSHAFHSPLMEPMLEEFRAVAAGLTFAPPQIPIVSNLTGQLVEEYTADYWVRHVREAVRFADGVAWLSGNGVSRFLEVGPSGVLSAMAQQCLTGETVLAPALRKDRDEPTSLLHALGTLYVNGVDVDWTTILPRGGRVDLPTYAFQGERFWPEPAAPSAAPGTPAEQQFWDAVERGDLDAVADRLRVPADRRNALGDVLPVLSSWRREQRTTTELDGRRYQEAWKPVELAPAEGSGLWLAIVPDGAATGDVLDALCHAGARLVELTIEPTDLDLTRALSERIEALSTEPLAGIIALTGLATGALPGHPDVPAGLALTAAVVQALAATGTTIPLWCLTRGAVSIGRGDPLRSAPQAQIWGLGRVAALEHPELWGGLVDVPDMLDTRAGRRLLAVLTAGDEDQAAVRDSGVFGRRLVRAPLPDVPAELPLDGPGSVLVTGGTGALGAVVARWLAGRGVRHLLLTSRRGPDAPGAADLAAELRALGATVSVVACDAADPVALAATLAAIPEDQPLRGVVHAAGVVDDAVLTAHTPERFATVLRAKATAATNLDAATRDHDLTMFVLFASLAGTVGNAGQAAYAAANAFLDGLARQRRQQGLAATSIAWGPWAEAGMAAADTVAQRLHRTGLIAMPAHDALASLELAVRADDEAVTIADVDWARFGRAFAGARPTRLLEALVPSGGGDAGADRDLRDRLAALPAAERRHALLDLVRTRSALILGHNGAGAVDADRAFRDAGFDSLTAVELRNSLAGLTGLALPASLVFDHPNPAALTDHLVQLLGTEHTKTDVVSSSFVDGRDPVVIVGMSCRLPGGVVDPEGLWGLVSGGVDGLSGFPVDRGWGGGLPVGVGGFVDGVTDFDAELFGVSPREALAMDPQQRVLLELVWEVFERAGIDPRGMRGSRTGVFVGTNGQDYAGVVADSGERSVDGFVGTGNAAAVLSGRVSYAFGLEGPAVTVDTACSSSLVGLHLAVQSLRVGECGLAVVGGVTVMSSPGAFVEFARQGGLASDGRCKAFAAAADGTGWGEGVGVLLLERLSDARRNGHEVLAVVRGSAVNQDGASNGLTAPNGPSQQRVIRQALASAGLTPSDVDAVEAHGTGTRLGDPIEAQALLATYGQDRPADRPLWLGSVKSNIGHTQAAAGVAGVIKMVLAMRHGMLPRTLHVDAPTPHVDWSSGAVELLTEARPWVVSGRPRRAGVSSFGLSGTNAHVVLEGAPAEEPVEPRPFVGPVPLVLAAKSAVSLAEQAGRLRAFAAADPELDLAAVGVTLARGRAALEHRVVVLAESVPGFVDGLAALAGDAATTDVVRGSVSEGRLALLFTGQGAQRSGMGQGLYERFPVFADAYDAVAARFDTLLDVSLRDADVNQTVYTQASLFALEVALFRLIESFGLRPDFLLGHSIGELAAAHVAGVLSLDDAIQLVAARGRLMQALPAGGAMLAVQATEAEVRSALEPFAGRVDIAAVNGPTSIVVSGDASVIDQLFRDRKTSRLTVSHAFHSPLMEPMLAEFRAVAAGLTYALPRIPIVSNLTGELVEEYTADYWVRHVREAVRFADGVAWLSGNGVSRFLEVGPSGVLTAMAQQCLTGGETVLAAALRKDRDEPTTLLHALATLHVNGVDVDWTTILPASRHVDLPTYAFQHERYWPEARPAGTDPVEDGFWAAVEREDADAVAATLGLDTAGALTPLLPAMSAWRRRRRAGSVVGGWRHDVVWKQVTDLPTAPLTGTWLVAVPAGTDGGDVTGALRRAGARVVEIAVAAGEDRAALAERIATTRTGGEPAGVLSLLALDGTAHPEHPEVPTGLAATVTLLQALQDGDVQARLWCLTRGAVATDPTEPLRSAEQAQVWGLGRVAALELPGRWGGLIDVPANLKDHDGPRLAAVLAHGGEDQVALRPSGILARRLVRATPPAAAGTWAPTGTVLITGGTGALGAHVARRLAARGVPHLVLLSRSGPDAPGAADLVDELGGAGTTVTVRACDVADRAALAAVLAEIPPGSPLSGVVHAAGTLDDCPVETLDARRLAAVLRNKTVAAAHLDELTADLPLSMFVLFSSMAGSVGNAGQGNYAAANAHLDALARQRHDRGLVATSIAWGPWADAGMADSDAVARRHRRTGVTPMDTASALAAFEDALTDPRPNLTIGDVDWTAFVTGAGAGRPNRLLAEVADVHDVADDGVQGRHAALHTQLAAATDTERVQFLVELVRAQTAVVLGHATFAKVGADRSFKELGFDSLTAVELRNLLTTATGLALTPTLVFDHPTPAALAEHLAALLHTGTGRGGGISTELDRLEASLFGAAPDEHERDSITVRLRDLVDKWNRTHGHSAGSVPFDDDDLGDVTADEMLDLIQREFGSPK</sequence>
<dbReference type="Gene3D" id="1.10.1200.10">
    <property type="entry name" value="ACP-like"/>
    <property type="match status" value="4"/>
</dbReference>
<evidence type="ECO:0000259" key="8">
    <source>
        <dbReference type="PROSITE" id="PS52004"/>
    </source>
</evidence>
<feature type="region of interest" description="C-terminal hotdog fold" evidence="5">
    <location>
        <begin position="2010"/>
        <end position="2149"/>
    </location>
</feature>
<dbReference type="InterPro" id="IPR050091">
    <property type="entry name" value="PKS_NRPS_Biosynth_Enz"/>
</dbReference>
<dbReference type="Gene3D" id="3.40.366.10">
    <property type="entry name" value="Malonyl-Coenzyme A Acyl Carrier Protein, domain 2"/>
    <property type="match status" value="4"/>
</dbReference>
<dbReference type="SMART" id="SM01294">
    <property type="entry name" value="PKS_PP_betabranch"/>
    <property type="match status" value="3"/>
</dbReference>
<dbReference type="InterPro" id="IPR041618">
    <property type="entry name" value="PKS_DE"/>
</dbReference>
<dbReference type="Gene3D" id="3.40.50.720">
    <property type="entry name" value="NAD(P)-binding Rossmann-like Domain"/>
    <property type="match status" value="3"/>
</dbReference>
<dbReference type="InterPro" id="IPR036736">
    <property type="entry name" value="ACP-like_sf"/>
</dbReference>
<dbReference type="Pfam" id="PF00550">
    <property type="entry name" value="PP-binding"/>
    <property type="match status" value="4"/>
</dbReference>
<evidence type="ECO:0000256" key="1">
    <source>
        <dbReference type="ARBA" id="ARBA00022450"/>
    </source>
</evidence>
<dbReference type="InterPro" id="IPR049552">
    <property type="entry name" value="PKS_DH_N"/>
</dbReference>
<dbReference type="InterPro" id="IPR016036">
    <property type="entry name" value="Malonyl_transacylase_ACP-bd"/>
</dbReference>
<keyword evidence="1" id="KW-0596">Phosphopantetheine</keyword>
<evidence type="ECO:0000313" key="10">
    <source>
        <dbReference type="EMBL" id="MFC5008707.1"/>
    </source>
</evidence>
<dbReference type="PROSITE" id="PS50075">
    <property type="entry name" value="CARRIER"/>
    <property type="match status" value="4"/>
</dbReference>
<dbReference type="NCBIfam" id="NF045894">
    <property type="entry name" value="PKS_plus_SDR"/>
    <property type="match status" value="2"/>
</dbReference>
<keyword evidence="11" id="KW-1185">Reference proteome</keyword>
<dbReference type="InterPro" id="IPR020807">
    <property type="entry name" value="PKS_DH"/>
</dbReference>
<feature type="domain" description="Carrier" evidence="7">
    <location>
        <begin position="2622"/>
        <end position="2697"/>
    </location>
</feature>
<dbReference type="PROSITE" id="PS00606">
    <property type="entry name" value="KS3_1"/>
    <property type="match status" value="3"/>
</dbReference>
<gene>
    <name evidence="10" type="ORF">ACFPIJ_64190</name>
</gene>
<dbReference type="InterPro" id="IPR013968">
    <property type="entry name" value="PKS_KR"/>
</dbReference>
<dbReference type="Pfam" id="PF16197">
    <property type="entry name" value="KAsynt_C_assoc"/>
    <property type="match status" value="4"/>
</dbReference>
<dbReference type="Pfam" id="PF00698">
    <property type="entry name" value="Acyl_transf_1"/>
    <property type="match status" value="4"/>
</dbReference>
<dbReference type="InterPro" id="IPR009081">
    <property type="entry name" value="PP-bd_ACP"/>
</dbReference>
<dbReference type="Gene3D" id="3.40.47.10">
    <property type="match status" value="4"/>
</dbReference>
<dbReference type="Proteomes" id="UP001595912">
    <property type="component" value="Unassembled WGS sequence"/>
</dbReference>
<dbReference type="CDD" id="cd08956">
    <property type="entry name" value="KR_3_FAS_SDR_x"/>
    <property type="match status" value="1"/>
</dbReference>
<feature type="domain" description="PKS/mFAS DH" evidence="9">
    <location>
        <begin position="1882"/>
        <end position="2149"/>
    </location>
</feature>
<dbReference type="EMBL" id="JBHSIU010000133">
    <property type="protein sequence ID" value="MFC5008707.1"/>
    <property type="molecule type" value="Genomic_DNA"/>
</dbReference>
<dbReference type="InterPro" id="IPR049551">
    <property type="entry name" value="PKS_DH_C"/>
</dbReference>
<dbReference type="InterPro" id="IPR016039">
    <property type="entry name" value="Thiolase-like"/>
</dbReference>
<evidence type="ECO:0000256" key="5">
    <source>
        <dbReference type="PROSITE-ProRule" id="PRU01363"/>
    </source>
</evidence>
<evidence type="ECO:0000256" key="6">
    <source>
        <dbReference type="SAM" id="MobiDB-lite"/>
    </source>
</evidence>
<feature type="active site" description="Proton acceptor; for dehydratase activity" evidence="5">
    <location>
        <position position="1914"/>
    </location>
</feature>
<dbReference type="SMART" id="SM00827">
    <property type="entry name" value="PKS_AT"/>
    <property type="match status" value="4"/>
</dbReference>
<dbReference type="InterPro" id="IPR042104">
    <property type="entry name" value="PKS_dehydratase_sf"/>
</dbReference>
<dbReference type="InterPro" id="IPR020841">
    <property type="entry name" value="PKS_Beta-ketoAc_synthase_dom"/>
</dbReference>
<dbReference type="CDD" id="cd00833">
    <property type="entry name" value="PKS"/>
    <property type="match status" value="4"/>
</dbReference>
<feature type="domain" description="Carrier" evidence="7">
    <location>
        <begin position="921"/>
        <end position="996"/>
    </location>
</feature>
<dbReference type="PROSITE" id="PS52019">
    <property type="entry name" value="PKS_MFAS_DH"/>
    <property type="match status" value="1"/>
</dbReference>
<dbReference type="InterPro" id="IPR057326">
    <property type="entry name" value="KR_dom"/>
</dbReference>
<dbReference type="InterPro" id="IPR020806">
    <property type="entry name" value="PKS_PP-bd"/>
</dbReference>
<dbReference type="SMART" id="SM00822">
    <property type="entry name" value="PKS_KR"/>
    <property type="match status" value="3"/>
</dbReference>
<feature type="domain" description="Ketosynthase family 3 (KS3)" evidence="8">
    <location>
        <begin position="2716"/>
        <end position="3143"/>
    </location>
</feature>
<dbReference type="SUPFAM" id="SSF47336">
    <property type="entry name" value="ACP-like"/>
    <property type="match status" value="4"/>
</dbReference>
<evidence type="ECO:0000256" key="4">
    <source>
        <dbReference type="ARBA" id="ARBA00023315"/>
    </source>
</evidence>